<dbReference type="InterPro" id="IPR004117">
    <property type="entry name" value="7tm6_olfct_rcpt"/>
</dbReference>
<evidence type="ECO:0000256" key="1">
    <source>
        <dbReference type="ARBA" id="ARBA00004651"/>
    </source>
</evidence>
<name>A0A232FEB4_9HYME</name>
<feature type="transmembrane region" description="Helical" evidence="10">
    <location>
        <begin position="602"/>
        <end position="623"/>
    </location>
</feature>
<gene>
    <name evidence="11" type="ORF">TSAR_009572</name>
</gene>
<evidence type="ECO:0000256" key="9">
    <source>
        <dbReference type="ARBA" id="ARBA00023224"/>
    </source>
</evidence>
<feature type="transmembrane region" description="Helical" evidence="10">
    <location>
        <begin position="64"/>
        <end position="81"/>
    </location>
</feature>
<keyword evidence="12" id="KW-1185">Reference proteome</keyword>
<dbReference type="Proteomes" id="UP000215335">
    <property type="component" value="Unassembled WGS sequence"/>
</dbReference>
<comment type="subcellular location">
    <subcellularLocation>
        <location evidence="1">Cell membrane</location>
        <topology evidence="1">Multi-pass membrane protein</topology>
    </subcellularLocation>
</comment>
<accession>A0A232FEB4</accession>
<evidence type="ECO:0008006" key="13">
    <source>
        <dbReference type="Google" id="ProtNLM"/>
    </source>
</evidence>
<keyword evidence="6 10" id="KW-1133">Transmembrane helix</keyword>
<keyword evidence="2" id="KW-1003">Cell membrane</keyword>
<evidence type="ECO:0000256" key="4">
    <source>
        <dbReference type="ARBA" id="ARBA00022692"/>
    </source>
</evidence>
<evidence type="ECO:0000256" key="2">
    <source>
        <dbReference type="ARBA" id="ARBA00022475"/>
    </source>
</evidence>
<evidence type="ECO:0000313" key="11">
    <source>
        <dbReference type="EMBL" id="OXU28883.1"/>
    </source>
</evidence>
<dbReference type="PANTHER" id="PTHR21137">
    <property type="entry name" value="ODORANT RECEPTOR"/>
    <property type="match status" value="1"/>
</dbReference>
<dbReference type="AlphaFoldDB" id="A0A232FEB4"/>
<feature type="transmembrane region" description="Helical" evidence="10">
    <location>
        <begin position="251"/>
        <end position="271"/>
    </location>
</feature>
<dbReference type="GO" id="GO:0005549">
    <property type="term" value="F:odorant binding"/>
    <property type="evidence" value="ECO:0007669"/>
    <property type="project" value="InterPro"/>
</dbReference>
<reference evidence="11 12" key="1">
    <citation type="journal article" date="2017" name="Curr. Biol.">
        <title>The Evolution of Venom by Co-option of Single-Copy Genes.</title>
        <authorList>
            <person name="Martinson E.O."/>
            <person name="Mrinalini"/>
            <person name="Kelkar Y.D."/>
            <person name="Chang C.H."/>
            <person name="Werren J.H."/>
        </authorList>
    </citation>
    <scope>NUCLEOTIDE SEQUENCE [LARGE SCALE GENOMIC DNA]</scope>
    <source>
        <strain evidence="11 12">Alberta</strain>
        <tissue evidence="11">Whole body</tissue>
    </source>
</reference>
<feature type="transmembrane region" description="Helical" evidence="10">
    <location>
        <begin position="485"/>
        <end position="508"/>
    </location>
</feature>
<evidence type="ECO:0000256" key="3">
    <source>
        <dbReference type="ARBA" id="ARBA00022606"/>
    </source>
</evidence>
<organism evidence="11 12">
    <name type="scientific">Trichomalopsis sarcophagae</name>
    <dbReference type="NCBI Taxonomy" id="543379"/>
    <lineage>
        <taxon>Eukaryota</taxon>
        <taxon>Metazoa</taxon>
        <taxon>Ecdysozoa</taxon>
        <taxon>Arthropoda</taxon>
        <taxon>Hexapoda</taxon>
        <taxon>Insecta</taxon>
        <taxon>Pterygota</taxon>
        <taxon>Neoptera</taxon>
        <taxon>Endopterygota</taxon>
        <taxon>Hymenoptera</taxon>
        <taxon>Apocrita</taxon>
        <taxon>Proctotrupomorpha</taxon>
        <taxon>Chalcidoidea</taxon>
        <taxon>Pteromalidae</taxon>
        <taxon>Pteromalinae</taxon>
        <taxon>Trichomalopsis</taxon>
    </lineage>
</organism>
<evidence type="ECO:0000256" key="8">
    <source>
        <dbReference type="ARBA" id="ARBA00023170"/>
    </source>
</evidence>
<keyword evidence="3" id="KW-0716">Sensory transduction</keyword>
<dbReference type="OrthoDB" id="6597368at2759"/>
<dbReference type="GO" id="GO:0004984">
    <property type="term" value="F:olfactory receptor activity"/>
    <property type="evidence" value="ECO:0007669"/>
    <property type="project" value="InterPro"/>
</dbReference>
<evidence type="ECO:0000256" key="7">
    <source>
        <dbReference type="ARBA" id="ARBA00023136"/>
    </source>
</evidence>
<dbReference type="PANTHER" id="PTHR21137:SF35">
    <property type="entry name" value="ODORANT RECEPTOR 19A-RELATED"/>
    <property type="match status" value="1"/>
</dbReference>
<comment type="caution">
    <text evidence="11">The sequence shown here is derived from an EMBL/GenBank/DDBJ whole genome shotgun (WGS) entry which is preliminary data.</text>
</comment>
<protein>
    <recommendedName>
        <fullName evidence="13">Odorant receptor</fullName>
    </recommendedName>
</protein>
<dbReference type="STRING" id="543379.A0A232FEB4"/>
<evidence type="ECO:0000313" key="12">
    <source>
        <dbReference type="Proteomes" id="UP000215335"/>
    </source>
</evidence>
<feature type="transmembrane region" description="Helical" evidence="10">
    <location>
        <begin position="154"/>
        <end position="180"/>
    </location>
</feature>
<keyword evidence="5" id="KW-0552">Olfaction</keyword>
<feature type="transmembrane region" description="Helical" evidence="10">
    <location>
        <begin position="635"/>
        <end position="655"/>
    </location>
</feature>
<evidence type="ECO:0000256" key="10">
    <source>
        <dbReference type="SAM" id="Phobius"/>
    </source>
</evidence>
<keyword evidence="4 10" id="KW-0812">Transmembrane</keyword>
<sequence length="742" mass="85994">MDVLPLNFRILQYCGIWYEYPEHLWLVKTAYKTFVVVVLFSLTLSELIELGLISNNVHESTECLFLSLTFLTICFKIINFMCRQDNLGRLPGGYFSTENSGGEADNRELSERTCMILVPIISSTSNDTELPIKTYQPYNTQDLILYSITYFHQILSFLFGILINVCMDMLVCGFVILACCQLDLCGHRISLNQMDIPAKDHITHHILIGDVVKKVQSFFIVVVVLLFSCSLIILCTSLFQMPQKNIMTLEFFTLFMYLMSVLYQIFVYCWFGNQLQLKSKSISDAIYESNWADLTPHKRKDYLFSMFMSQNGFAISFHGQCSISIQTYVWIVKTSYGAYNLLQKTSASTDVSEEVRIPLYQRETMDVLHLNFRVLQYCGIWYEYPENLWLVKIVYKTLIVFMLFCFTLSELTELVLNRNNVHDLTECLFLSLTFLTCCFKMINFLCRQEGLNRILNTYRADVFQPKTTEEKQMTMQYQNLISKFFMVYLIMALLSGICLSLIPIISSASNETQLPAKSYQPYNTQDSTLYLITYFHQILSIFFGIFINVSMDMLVCGFIILACCQLDLCCHRISLNKKNTSTNDHVVHHVLIGDAVSRVQSFFILIIVFLFIFNLIVLCTSLFQIPQKNIMTLEFFTLFMYLVGILFQVFVYCWFGNQLQLKSKTISDAIYESNWPDLTPCKRKDYIFSMFMSQNGFTISFHGQCSLSIKTYVWVQCLIVLNCDAIVKTSYAVYNLLQNTST</sequence>
<evidence type="ECO:0000256" key="6">
    <source>
        <dbReference type="ARBA" id="ARBA00022989"/>
    </source>
</evidence>
<proteinExistence type="predicted"/>
<keyword evidence="7 10" id="KW-0472">Membrane</keyword>
<feature type="transmembrane region" description="Helical" evidence="10">
    <location>
        <begin position="30"/>
        <end position="52"/>
    </location>
</feature>
<dbReference type="GO" id="GO:0005886">
    <property type="term" value="C:plasma membrane"/>
    <property type="evidence" value="ECO:0007669"/>
    <property type="project" value="UniProtKB-SubCell"/>
</dbReference>
<feature type="transmembrane region" description="Helical" evidence="10">
    <location>
        <begin position="428"/>
        <end position="446"/>
    </location>
</feature>
<evidence type="ECO:0000256" key="5">
    <source>
        <dbReference type="ARBA" id="ARBA00022725"/>
    </source>
</evidence>
<dbReference type="Pfam" id="PF02949">
    <property type="entry name" value="7tm_6"/>
    <property type="match status" value="2"/>
</dbReference>
<dbReference type="GO" id="GO:0007165">
    <property type="term" value="P:signal transduction"/>
    <property type="evidence" value="ECO:0007669"/>
    <property type="project" value="UniProtKB-KW"/>
</dbReference>
<keyword evidence="8" id="KW-0675">Receptor</keyword>
<keyword evidence="9" id="KW-0807">Transducer</keyword>
<dbReference type="EMBL" id="NNAY01000362">
    <property type="protein sequence ID" value="OXU28883.1"/>
    <property type="molecule type" value="Genomic_DNA"/>
</dbReference>
<feature type="transmembrane region" description="Helical" evidence="10">
    <location>
        <begin position="393"/>
        <end position="416"/>
    </location>
</feature>
<feature type="transmembrane region" description="Helical" evidence="10">
    <location>
        <begin position="218"/>
        <end position="239"/>
    </location>
</feature>